<feature type="transmembrane region" description="Helical" evidence="1">
    <location>
        <begin position="31"/>
        <end position="57"/>
    </location>
</feature>
<feature type="transmembrane region" description="Helical" evidence="1">
    <location>
        <begin position="123"/>
        <end position="153"/>
    </location>
</feature>
<reference evidence="3" key="1">
    <citation type="submission" date="2014-11" db="EMBL/GenBank/DDBJ databases">
        <authorList>
            <person name="Wibberg D."/>
        </authorList>
    </citation>
    <scope>NUCLEOTIDE SEQUENCE [LARGE SCALE GENOMIC DNA]</scope>
    <source>
        <strain evidence="3">L3</strain>
    </source>
</reference>
<feature type="transmembrane region" description="Helical" evidence="1">
    <location>
        <begin position="341"/>
        <end position="362"/>
    </location>
</feature>
<dbReference type="Proteomes" id="UP000032809">
    <property type="component" value="Chromosome I"/>
</dbReference>
<dbReference type="AlphaFoldDB" id="A0A0C7NHE3"/>
<feature type="transmembrane region" description="Helical" evidence="1">
    <location>
        <begin position="254"/>
        <end position="272"/>
    </location>
</feature>
<feature type="transmembrane region" description="Helical" evidence="1">
    <location>
        <begin position="492"/>
        <end position="516"/>
    </location>
</feature>
<keyword evidence="1" id="KW-0812">Transmembrane</keyword>
<accession>A0A0C7NHE3</accession>
<sequence length="531" mass="60321">MKDLILLLKLSYKNKARPTKNRKGQIVRPSVISILIGYLLVPLIFIAAFVPTLIYTLKSVNLNIPLSQLGMAYNYTLLDLLLAPAFLMSSALFILQFSPLIITSLYDNDMNPLLLSMPIRRSTIFFSAAIDSLIMSGMAGSAVFSIIILYLVIQGSNLFFAILSAIGFLLFLLSISLLIGLVMSFFIGKTSAKRLGQLMYFVAIILIVLVPQILPQKMGSNPEDILEMFGNSVKIFMSPIWPHTQFMLASDGNIYSLIFIYVISAVIFYLIYRYSTNLDFSTARKKSKVNKVEKFKGSRQPLLKKEIKLLFRNSQLIFMILYPLIFPIIFSFSGINKLTYIAMLFMLIAANYTALITSMMLAEEIKIWPVPKLFPYSTKTMVNSKVLLSSSLFVIEFLAISLVYFFVFETNFFELFLIIPTLILLYYSSLIGARFFLSDPNRDVSQSNKVFKGKEILIIESITMGYAIAIFGLLLLYDVILTEGLMWIFEKMGMFLSSVIILGTVLTLMLIIIFSIRKELKKIDRYIEQME</sequence>
<evidence type="ECO:0000313" key="2">
    <source>
        <dbReference type="EMBL" id="CEP77391.1"/>
    </source>
</evidence>
<evidence type="ECO:0000256" key="1">
    <source>
        <dbReference type="SAM" id="Phobius"/>
    </source>
</evidence>
<protein>
    <submittedName>
        <fullName evidence="2">Uncharacterized protein</fullName>
    </submittedName>
</protein>
<organism evidence="2 3">
    <name type="scientific">Defluviitoga tunisiensis</name>
    <dbReference type="NCBI Taxonomy" id="1006576"/>
    <lineage>
        <taxon>Bacteria</taxon>
        <taxon>Thermotogati</taxon>
        <taxon>Thermotogota</taxon>
        <taxon>Thermotogae</taxon>
        <taxon>Petrotogales</taxon>
        <taxon>Petrotogaceae</taxon>
        <taxon>Defluviitoga</taxon>
    </lineage>
</organism>
<evidence type="ECO:0000313" key="3">
    <source>
        <dbReference type="Proteomes" id="UP000032809"/>
    </source>
</evidence>
<gene>
    <name evidence="2" type="ORF">DTL3_0057</name>
</gene>
<feature type="transmembrane region" description="Helical" evidence="1">
    <location>
        <begin position="198"/>
        <end position="214"/>
    </location>
</feature>
<dbReference type="STRING" id="1006576.DTL3_0057"/>
<feature type="transmembrane region" description="Helical" evidence="1">
    <location>
        <begin position="316"/>
        <end position="335"/>
    </location>
</feature>
<keyword evidence="1" id="KW-0472">Membrane</keyword>
<keyword evidence="1" id="KW-1133">Transmembrane helix</keyword>
<dbReference type="EMBL" id="LN824141">
    <property type="protein sequence ID" value="CEP77391.1"/>
    <property type="molecule type" value="Genomic_DNA"/>
</dbReference>
<keyword evidence="3" id="KW-1185">Reference proteome</keyword>
<proteinExistence type="predicted"/>
<dbReference type="KEGG" id="dtn:DTL3_0057"/>
<feature type="transmembrane region" description="Helical" evidence="1">
    <location>
        <begin position="457"/>
        <end position="480"/>
    </location>
</feature>
<feature type="transmembrane region" description="Helical" evidence="1">
    <location>
        <begin position="159"/>
        <end position="186"/>
    </location>
</feature>
<dbReference type="HOGENOM" id="CLU_508812_0_0_0"/>
<feature type="transmembrane region" description="Helical" evidence="1">
    <location>
        <begin position="413"/>
        <end position="437"/>
    </location>
</feature>
<name>A0A0C7NHE3_DEFTU</name>
<feature type="transmembrane region" description="Helical" evidence="1">
    <location>
        <begin position="386"/>
        <end position="407"/>
    </location>
</feature>
<feature type="transmembrane region" description="Helical" evidence="1">
    <location>
        <begin position="77"/>
        <end position="102"/>
    </location>
</feature>